<name>A0ABN9H575_9NEOB</name>
<keyword evidence="2" id="KW-1185">Reference proteome</keyword>
<protein>
    <submittedName>
        <fullName evidence="1">Uncharacterized protein</fullName>
    </submittedName>
</protein>
<gene>
    <name evidence="1" type="ORF">SPARVUS_LOCUS15158043</name>
</gene>
<organism evidence="1 2">
    <name type="scientific">Staurois parvus</name>
    <dbReference type="NCBI Taxonomy" id="386267"/>
    <lineage>
        <taxon>Eukaryota</taxon>
        <taxon>Metazoa</taxon>
        <taxon>Chordata</taxon>
        <taxon>Craniata</taxon>
        <taxon>Vertebrata</taxon>
        <taxon>Euteleostomi</taxon>
        <taxon>Amphibia</taxon>
        <taxon>Batrachia</taxon>
        <taxon>Anura</taxon>
        <taxon>Neobatrachia</taxon>
        <taxon>Ranoidea</taxon>
        <taxon>Ranidae</taxon>
        <taxon>Staurois</taxon>
    </lineage>
</organism>
<proteinExistence type="predicted"/>
<evidence type="ECO:0000313" key="2">
    <source>
        <dbReference type="Proteomes" id="UP001162483"/>
    </source>
</evidence>
<comment type="caution">
    <text evidence="1">The sequence shown here is derived from an EMBL/GenBank/DDBJ whole genome shotgun (WGS) entry which is preliminary data.</text>
</comment>
<feature type="non-terminal residue" evidence="1">
    <location>
        <position position="1"/>
    </location>
</feature>
<dbReference type="Proteomes" id="UP001162483">
    <property type="component" value="Unassembled WGS sequence"/>
</dbReference>
<dbReference type="EMBL" id="CATNWA010019774">
    <property type="protein sequence ID" value="CAI9614913.1"/>
    <property type="molecule type" value="Genomic_DNA"/>
</dbReference>
<accession>A0ABN9H575</accession>
<evidence type="ECO:0000313" key="1">
    <source>
        <dbReference type="EMBL" id="CAI9614913.1"/>
    </source>
</evidence>
<reference evidence="1" key="1">
    <citation type="submission" date="2023-05" db="EMBL/GenBank/DDBJ databases">
        <authorList>
            <person name="Stuckert A."/>
        </authorList>
    </citation>
    <scope>NUCLEOTIDE SEQUENCE</scope>
</reference>
<sequence length="63" mass="6639">ICTAIRGLGCQSRVLAGYSPLAPSVCQVLPTGERPDLSPVSSCTLLCMALHRRASVKDTHSTL</sequence>